<protein>
    <recommendedName>
        <fullName evidence="1">Putative adhesin Stv domain-containing protein</fullName>
    </recommendedName>
</protein>
<dbReference type="Pfam" id="PF21527">
    <property type="entry name" value="Stv"/>
    <property type="match status" value="1"/>
</dbReference>
<evidence type="ECO:0000313" key="3">
    <source>
        <dbReference type="Proteomes" id="UP001209854"/>
    </source>
</evidence>
<reference evidence="2 3" key="1">
    <citation type="submission" date="2022-10" db="EMBL/GenBank/DDBJ databases">
        <title>High-quality genome sequences of two octocoral-associated bacteria, Endozoicomonas euniceicola EF212 and Endozoicomonas gorgoniicola PS125.</title>
        <authorList>
            <person name="Chiou Y.-J."/>
            <person name="Chen Y.-H."/>
        </authorList>
    </citation>
    <scope>NUCLEOTIDE SEQUENCE [LARGE SCALE GENOMIC DNA]</scope>
    <source>
        <strain evidence="2 3">PS125</strain>
    </source>
</reference>
<keyword evidence="3" id="KW-1185">Reference proteome</keyword>
<evidence type="ECO:0000313" key="2">
    <source>
        <dbReference type="EMBL" id="MCW7551877.1"/>
    </source>
</evidence>
<name>A0ABT3MR94_9GAMM</name>
<gene>
    <name evidence="2" type="ORF">NX722_04315</name>
</gene>
<sequence>MPYTGTEARSYFRENRFFLFTGRSFGKAKVQNLIIDCSKGELSGRSFQNQLFSVPSQLRVLFYCVHGTAMMPYIASPIPLMQGSFEACEVLSESQICFNYTLSPREAVEGLGTIENMSKVPTKIYKSIIEADRIERLKTGETRTANVYDILVPTNKVHLKRLLTEVRFRFPHYRNIHCLFSREISGRGRQYYDPYTLPSRFVQGQLGHWELLEENDADFNITDSWVFIEMTDANDMNQN</sequence>
<comment type="caution">
    <text evidence="2">The sequence shown here is derived from an EMBL/GenBank/DDBJ whole genome shotgun (WGS) entry which is preliminary data.</text>
</comment>
<dbReference type="EMBL" id="JAPFCC010000001">
    <property type="protein sequence ID" value="MCW7551877.1"/>
    <property type="molecule type" value="Genomic_DNA"/>
</dbReference>
<proteinExistence type="predicted"/>
<organism evidence="2 3">
    <name type="scientific">Endozoicomonas gorgoniicola</name>
    <dbReference type="NCBI Taxonomy" id="1234144"/>
    <lineage>
        <taxon>Bacteria</taxon>
        <taxon>Pseudomonadati</taxon>
        <taxon>Pseudomonadota</taxon>
        <taxon>Gammaproteobacteria</taxon>
        <taxon>Oceanospirillales</taxon>
        <taxon>Endozoicomonadaceae</taxon>
        <taxon>Endozoicomonas</taxon>
    </lineage>
</organism>
<dbReference type="RefSeq" id="WP_262566875.1">
    <property type="nucleotide sequence ID" value="NZ_JAPFCC010000001.1"/>
</dbReference>
<feature type="domain" description="Putative adhesin Stv" evidence="1">
    <location>
        <begin position="48"/>
        <end position="180"/>
    </location>
</feature>
<dbReference type="InterPro" id="IPR049002">
    <property type="entry name" value="Stv"/>
</dbReference>
<accession>A0ABT3MR94</accession>
<evidence type="ECO:0000259" key="1">
    <source>
        <dbReference type="Pfam" id="PF21527"/>
    </source>
</evidence>
<dbReference type="Proteomes" id="UP001209854">
    <property type="component" value="Unassembled WGS sequence"/>
</dbReference>